<feature type="chain" id="PRO_5003901034" description="PepSY domain-containing protein" evidence="1">
    <location>
        <begin position="20"/>
        <end position="107"/>
    </location>
</feature>
<protein>
    <recommendedName>
        <fullName evidence="4">PepSY domain-containing protein</fullName>
    </recommendedName>
</protein>
<accession>K6ZMQ9</accession>
<keyword evidence="1" id="KW-0732">Signal</keyword>
<sequence length="107" mass="12188">MTKIFLVAILLSVSLTLSAKSEAEMPTPKISIHQASNAAEVLLLRSEDNIEPKLFLAEEYIVQSINFSKVKNEWVWVVRFMHPKAKDYKVTYHVDQDGSAKFEFATD</sequence>
<dbReference type="RefSeq" id="WP_006013973.1">
    <property type="nucleotide sequence ID" value="NZ_AUAV01000024.1"/>
</dbReference>
<evidence type="ECO:0000313" key="3">
    <source>
        <dbReference type="Proteomes" id="UP000006251"/>
    </source>
</evidence>
<evidence type="ECO:0000256" key="1">
    <source>
        <dbReference type="SAM" id="SignalP"/>
    </source>
</evidence>
<proteinExistence type="predicted"/>
<gene>
    <name evidence="2" type="ORF">GPAL_3325</name>
</gene>
<reference evidence="3" key="1">
    <citation type="journal article" date="2014" name="Environ. Microbiol.">
        <title>Comparative genomics of the marine bacterial genus Glaciecola reveals the high degree of genomic diversity and genomic characteristic for cold adaptation.</title>
        <authorList>
            <person name="Qin Q.L."/>
            <person name="Xie B.B."/>
            <person name="Yu Y."/>
            <person name="Shu Y.L."/>
            <person name="Rong J.C."/>
            <person name="Zhang Y.J."/>
            <person name="Zhao D.L."/>
            <person name="Chen X.L."/>
            <person name="Zhang X.Y."/>
            <person name="Chen B."/>
            <person name="Zhou B.C."/>
            <person name="Zhang Y.Z."/>
        </authorList>
    </citation>
    <scope>NUCLEOTIDE SEQUENCE [LARGE SCALE GENOMIC DNA]</scope>
    <source>
        <strain evidence="3">ACAM 615</strain>
    </source>
</reference>
<evidence type="ECO:0008006" key="4">
    <source>
        <dbReference type="Google" id="ProtNLM"/>
    </source>
</evidence>
<dbReference type="EMBL" id="BAEQ01000054">
    <property type="protein sequence ID" value="GAC30173.1"/>
    <property type="molecule type" value="Genomic_DNA"/>
</dbReference>
<feature type="signal peptide" evidence="1">
    <location>
        <begin position="1"/>
        <end position="19"/>
    </location>
</feature>
<name>K6ZMQ9_9ALTE</name>
<comment type="caution">
    <text evidence="2">The sequence shown here is derived from an EMBL/GenBank/DDBJ whole genome shotgun (WGS) entry which is preliminary data.</text>
</comment>
<organism evidence="2 3">
    <name type="scientific">Brumicola pallidula DSM 14239 = ACAM 615</name>
    <dbReference type="NCBI Taxonomy" id="1121922"/>
    <lineage>
        <taxon>Bacteria</taxon>
        <taxon>Pseudomonadati</taxon>
        <taxon>Pseudomonadota</taxon>
        <taxon>Gammaproteobacteria</taxon>
        <taxon>Alteromonadales</taxon>
        <taxon>Alteromonadaceae</taxon>
        <taxon>Brumicola</taxon>
    </lineage>
</organism>
<dbReference type="AlphaFoldDB" id="K6ZMQ9"/>
<evidence type="ECO:0000313" key="2">
    <source>
        <dbReference type="EMBL" id="GAC30173.1"/>
    </source>
</evidence>
<keyword evidence="3" id="KW-1185">Reference proteome</keyword>
<dbReference type="Proteomes" id="UP000006251">
    <property type="component" value="Unassembled WGS sequence"/>
</dbReference>